<dbReference type="Proteomes" id="UP000283895">
    <property type="component" value="Unassembled WGS sequence"/>
</dbReference>
<keyword evidence="2" id="KW-1185">Reference proteome</keyword>
<gene>
    <name evidence="1" type="ORF">VMCG_03281</name>
</gene>
<dbReference type="EMBL" id="LKEA01000006">
    <property type="protein sequence ID" value="ROW08254.1"/>
    <property type="molecule type" value="Genomic_DNA"/>
</dbReference>
<comment type="caution">
    <text evidence="1">The sequence shown here is derived from an EMBL/GenBank/DDBJ whole genome shotgun (WGS) entry which is preliminary data.</text>
</comment>
<proteinExistence type="predicted"/>
<evidence type="ECO:0000313" key="1">
    <source>
        <dbReference type="EMBL" id="ROW08254.1"/>
    </source>
</evidence>
<reference evidence="1 2" key="1">
    <citation type="submission" date="2015-09" db="EMBL/GenBank/DDBJ databases">
        <title>Host preference determinants of Valsa canker pathogens revealed by comparative genomics.</title>
        <authorList>
            <person name="Yin Z."/>
            <person name="Huang L."/>
        </authorList>
    </citation>
    <scope>NUCLEOTIDE SEQUENCE [LARGE SCALE GENOMIC DNA]</scope>
    <source>
        <strain evidence="1 2">03-1</strain>
    </source>
</reference>
<protein>
    <submittedName>
        <fullName evidence="1">Uncharacterized protein</fullName>
    </submittedName>
</protein>
<sequence length="69" mass="7804">MSQVDMETPGLVDGLDGCHSPLEQDFDLAFDLMMDTDSEPLIMPIFVGEEQVFFPVPPAEESHFEWTLE</sequence>
<evidence type="ECO:0000313" key="2">
    <source>
        <dbReference type="Proteomes" id="UP000283895"/>
    </source>
</evidence>
<dbReference type="AlphaFoldDB" id="A0A423WXJ6"/>
<name>A0A423WXJ6_9PEZI</name>
<organism evidence="1 2">
    <name type="scientific">Cytospora schulzeri</name>
    <dbReference type="NCBI Taxonomy" id="448051"/>
    <lineage>
        <taxon>Eukaryota</taxon>
        <taxon>Fungi</taxon>
        <taxon>Dikarya</taxon>
        <taxon>Ascomycota</taxon>
        <taxon>Pezizomycotina</taxon>
        <taxon>Sordariomycetes</taxon>
        <taxon>Sordariomycetidae</taxon>
        <taxon>Diaporthales</taxon>
        <taxon>Cytosporaceae</taxon>
        <taxon>Cytospora</taxon>
    </lineage>
</organism>
<accession>A0A423WXJ6</accession>